<feature type="transmembrane region" description="Helical" evidence="4">
    <location>
        <begin position="137"/>
        <end position="156"/>
    </location>
</feature>
<dbReference type="OrthoDB" id="9774288at2"/>
<feature type="transmembrane region" description="Helical" evidence="4">
    <location>
        <begin position="275"/>
        <end position="292"/>
    </location>
</feature>
<dbReference type="Proteomes" id="UP000029224">
    <property type="component" value="Unassembled WGS sequence"/>
</dbReference>
<evidence type="ECO:0000313" key="5">
    <source>
        <dbReference type="EMBL" id="GAL31645.1"/>
    </source>
</evidence>
<feature type="transmembrane region" description="Helical" evidence="4">
    <location>
        <begin position="298"/>
        <end position="319"/>
    </location>
</feature>
<accession>A0A090SV61</accession>
<dbReference type="InterPro" id="IPR036259">
    <property type="entry name" value="MFS_trans_sf"/>
</dbReference>
<keyword evidence="6" id="KW-1185">Reference proteome</keyword>
<feature type="transmembrane region" description="Helical" evidence="4">
    <location>
        <begin position="95"/>
        <end position="117"/>
    </location>
</feature>
<dbReference type="GO" id="GO:0022857">
    <property type="term" value="F:transmembrane transporter activity"/>
    <property type="evidence" value="ECO:0007669"/>
    <property type="project" value="InterPro"/>
</dbReference>
<evidence type="ECO:0000256" key="4">
    <source>
        <dbReference type="SAM" id="Phobius"/>
    </source>
</evidence>
<name>A0A090SV61_9VIBR</name>
<evidence type="ECO:0000313" key="6">
    <source>
        <dbReference type="Proteomes" id="UP000029224"/>
    </source>
</evidence>
<dbReference type="PANTHER" id="PTHR23518">
    <property type="entry name" value="C-METHYLTRANSFERASE"/>
    <property type="match status" value="1"/>
</dbReference>
<reference evidence="5 6" key="1">
    <citation type="submission" date="2014-09" db="EMBL/GenBank/DDBJ databases">
        <title>Vibrio maritimus JCM 19240. (C210) whole genome shotgun sequence.</title>
        <authorList>
            <person name="Sawabe T."/>
            <person name="Meirelles P."/>
            <person name="Nakanishi M."/>
            <person name="Sayaka M."/>
            <person name="Hattori M."/>
            <person name="Ohkuma M."/>
        </authorList>
    </citation>
    <scope>NUCLEOTIDE SEQUENCE [LARGE SCALE GENOMIC DNA]</scope>
    <source>
        <strain evidence="5 6">JCM 19240</strain>
    </source>
</reference>
<dbReference type="InterPro" id="IPR011701">
    <property type="entry name" value="MFS"/>
</dbReference>
<dbReference type="EMBL" id="BBMT01000001">
    <property type="protein sequence ID" value="GAL31645.1"/>
    <property type="molecule type" value="Genomic_DNA"/>
</dbReference>
<sequence>MSQAKTEPAWRTPQNFLIIISIIVPIAFSSWMALLNNFVIEKANFDGSDIGLLQSVREIPGFLAFTTVFVLLFIREQKFMIISLLLLTAGTAITGLFPSVAGLLITTLIMSTGFHYFETLKQSLSLQWLSKEEAPEVLGKLISVGALASLLTYAGLWVMVEVFKLDYVWVYGISGGVGFVLVLFIAFAFPQFKTDTPQTKKLVLKKRYWLYYALTFMSGARRQIFTVFAGFLMVEKFGYSVSDITLLFLINYLFNFLFAKKIGRFIGIVGERKALMVEYVGLIFVFVGYGLVQTAEWAAALYVIDHLFFALALAIKTYFQKIADPADMASTAGVSFTINHIAAVVIPVSFGFIWLISPSSVFYIGAAMAAVSLVLSLNIPKKPEEGNEVRVLKWG</sequence>
<dbReference type="SUPFAM" id="SSF103473">
    <property type="entry name" value="MFS general substrate transporter"/>
    <property type="match status" value="1"/>
</dbReference>
<feature type="transmembrane region" description="Helical" evidence="4">
    <location>
        <begin position="168"/>
        <end position="189"/>
    </location>
</feature>
<reference evidence="5 6" key="2">
    <citation type="submission" date="2014-09" db="EMBL/GenBank/DDBJ databases">
        <authorList>
            <consortium name="NBRP consortium"/>
            <person name="Sawabe T."/>
            <person name="Meirelles P."/>
            <person name="Nakanishi M."/>
            <person name="Sayaka M."/>
            <person name="Hattori M."/>
            <person name="Ohkuma M."/>
        </authorList>
    </citation>
    <scope>NUCLEOTIDE SEQUENCE [LARGE SCALE GENOMIC DNA]</scope>
    <source>
        <strain evidence="5 6">JCM 19240</strain>
    </source>
</reference>
<keyword evidence="3 4" id="KW-0472">Membrane</keyword>
<dbReference type="AlphaFoldDB" id="A0A090SV61"/>
<evidence type="ECO:0000256" key="2">
    <source>
        <dbReference type="ARBA" id="ARBA00022989"/>
    </source>
</evidence>
<feature type="transmembrane region" description="Helical" evidence="4">
    <location>
        <begin position="16"/>
        <end position="39"/>
    </location>
</feature>
<dbReference type="Pfam" id="PF07690">
    <property type="entry name" value="MFS_1"/>
    <property type="match status" value="1"/>
</dbReference>
<feature type="transmembrane region" description="Helical" evidence="4">
    <location>
        <begin position="237"/>
        <end position="254"/>
    </location>
</feature>
<keyword evidence="1 4" id="KW-0812">Transmembrane</keyword>
<evidence type="ECO:0000256" key="1">
    <source>
        <dbReference type="ARBA" id="ARBA00022692"/>
    </source>
</evidence>
<feature type="transmembrane region" description="Helical" evidence="4">
    <location>
        <begin position="331"/>
        <end position="355"/>
    </location>
</feature>
<protein>
    <submittedName>
        <fullName evidence="5">Permease of the major facilitator superfamily</fullName>
    </submittedName>
</protein>
<dbReference type="Gene3D" id="1.20.1250.20">
    <property type="entry name" value="MFS general substrate transporter like domains"/>
    <property type="match status" value="2"/>
</dbReference>
<gene>
    <name evidence="5" type="ORF">JCM19240_5076</name>
</gene>
<feature type="transmembrane region" description="Helical" evidence="4">
    <location>
        <begin position="361"/>
        <end position="380"/>
    </location>
</feature>
<dbReference type="PANTHER" id="PTHR23518:SF2">
    <property type="entry name" value="MAJOR FACILITATOR SUPERFAMILY TRANSPORTER"/>
    <property type="match status" value="1"/>
</dbReference>
<comment type="caution">
    <text evidence="5">The sequence shown here is derived from an EMBL/GenBank/DDBJ whole genome shotgun (WGS) entry which is preliminary data.</text>
</comment>
<feature type="transmembrane region" description="Helical" evidence="4">
    <location>
        <begin position="59"/>
        <end position="75"/>
    </location>
</feature>
<proteinExistence type="predicted"/>
<evidence type="ECO:0000256" key="3">
    <source>
        <dbReference type="ARBA" id="ARBA00023136"/>
    </source>
</evidence>
<organism evidence="5 6">
    <name type="scientific">Vibrio maritimus</name>
    <dbReference type="NCBI Taxonomy" id="990268"/>
    <lineage>
        <taxon>Bacteria</taxon>
        <taxon>Pseudomonadati</taxon>
        <taxon>Pseudomonadota</taxon>
        <taxon>Gammaproteobacteria</taxon>
        <taxon>Vibrionales</taxon>
        <taxon>Vibrionaceae</taxon>
        <taxon>Vibrio</taxon>
    </lineage>
</organism>
<keyword evidence="2 4" id="KW-1133">Transmembrane helix</keyword>